<dbReference type="EMBL" id="JAQQWM010000005">
    <property type="protein sequence ID" value="KAK8063517.1"/>
    <property type="molecule type" value="Genomic_DNA"/>
</dbReference>
<dbReference type="Proteomes" id="UP001446871">
    <property type="component" value="Unassembled WGS sequence"/>
</dbReference>
<keyword evidence="2" id="KW-1185">Reference proteome</keyword>
<gene>
    <name evidence="1" type="ORF">PG996_008169</name>
</gene>
<protein>
    <submittedName>
        <fullName evidence="1">Uncharacterized protein</fullName>
    </submittedName>
</protein>
<comment type="caution">
    <text evidence="1">The sequence shown here is derived from an EMBL/GenBank/DDBJ whole genome shotgun (WGS) entry which is preliminary data.</text>
</comment>
<sequence>MWKVNTTSGMDGKIYYRDCEEGPDDDGSDAGFLGYVQAILRHNPPPPPLPLPPKEAALALAWVSVTAAAAALRPAPGRPPASTAASAAAVAEVVAPGVETGPASAAAIVATVADVVNVVAGAGVAEGATEGVNHGEAPDAVAVVFGVGDAVLAVLKKVERQMVDGRQTWVPMDLQRPQGVCSGPRLEESKVSAINPWGKRELWRANWSLFGAARVVMAMKRVLRENYTEGSGVSSSSTPFQAASAACHLDGTFDQTAAPLPTMSSPDG</sequence>
<evidence type="ECO:0000313" key="2">
    <source>
        <dbReference type="Proteomes" id="UP001446871"/>
    </source>
</evidence>
<evidence type="ECO:0000313" key="1">
    <source>
        <dbReference type="EMBL" id="KAK8063517.1"/>
    </source>
</evidence>
<proteinExistence type="predicted"/>
<accession>A0ABR1UXU2</accession>
<organism evidence="1 2">
    <name type="scientific">Apiospora saccharicola</name>
    <dbReference type="NCBI Taxonomy" id="335842"/>
    <lineage>
        <taxon>Eukaryota</taxon>
        <taxon>Fungi</taxon>
        <taxon>Dikarya</taxon>
        <taxon>Ascomycota</taxon>
        <taxon>Pezizomycotina</taxon>
        <taxon>Sordariomycetes</taxon>
        <taxon>Xylariomycetidae</taxon>
        <taxon>Amphisphaeriales</taxon>
        <taxon>Apiosporaceae</taxon>
        <taxon>Apiospora</taxon>
    </lineage>
</organism>
<reference evidence="1 2" key="1">
    <citation type="submission" date="2023-01" db="EMBL/GenBank/DDBJ databases">
        <title>Analysis of 21 Apiospora genomes using comparative genomics revels a genus with tremendous synthesis potential of carbohydrate active enzymes and secondary metabolites.</title>
        <authorList>
            <person name="Sorensen T."/>
        </authorList>
    </citation>
    <scope>NUCLEOTIDE SEQUENCE [LARGE SCALE GENOMIC DNA]</scope>
    <source>
        <strain evidence="1 2">CBS 83171</strain>
    </source>
</reference>
<name>A0ABR1UXU2_9PEZI</name>